<keyword evidence="3 5" id="KW-0808">Transferase</keyword>
<dbReference type="EMBL" id="GGMR01015674">
    <property type="protein sequence ID" value="MBY28293.1"/>
    <property type="molecule type" value="Transcribed_RNA"/>
</dbReference>
<organism evidence="5">
    <name type="scientific">Schizaphis graminum</name>
    <name type="common">Green bug aphid</name>
    <dbReference type="NCBI Taxonomy" id="13262"/>
    <lineage>
        <taxon>Eukaryota</taxon>
        <taxon>Metazoa</taxon>
        <taxon>Ecdysozoa</taxon>
        <taxon>Arthropoda</taxon>
        <taxon>Hexapoda</taxon>
        <taxon>Insecta</taxon>
        <taxon>Pterygota</taxon>
        <taxon>Neoptera</taxon>
        <taxon>Paraneoptera</taxon>
        <taxon>Hemiptera</taxon>
        <taxon>Sternorrhyncha</taxon>
        <taxon>Aphidomorpha</taxon>
        <taxon>Aphidoidea</taxon>
        <taxon>Aphididae</taxon>
        <taxon>Aphidini</taxon>
        <taxon>Schizaphis</taxon>
    </lineage>
</organism>
<dbReference type="Pfam" id="PF00201">
    <property type="entry name" value="UDPGT"/>
    <property type="match status" value="1"/>
</dbReference>
<reference evidence="5" key="1">
    <citation type="submission" date="2018-04" db="EMBL/GenBank/DDBJ databases">
        <title>Transcriptome of Schizaphis graminum biotype I.</title>
        <authorList>
            <person name="Scully E.D."/>
            <person name="Geib S.M."/>
            <person name="Palmer N.A."/>
            <person name="Koch K."/>
            <person name="Bradshaw J."/>
            <person name="Heng-Moss T."/>
            <person name="Sarath G."/>
        </authorList>
    </citation>
    <scope>NUCLEOTIDE SEQUENCE</scope>
</reference>
<keyword evidence="2 5" id="KW-0328">Glycosyltransferase</keyword>
<dbReference type="InterPro" id="IPR002213">
    <property type="entry name" value="UDP_glucos_trans"/>
</dbReference>
<feature type="transmembrane region" description="Helical" evidence="4">
    <location>
        <begin position="78"/>
        <end position="103"/>
    </location>
</feature>
<gene>
    <name evidence="5" type="primary">Ugt8_0</name>
    <name evidence="5" type="ORF">g.54150</name>
</gene>
<protein>
    <submittedName>
        <fullName evidence="5">2-hydroxyacylsphingosine 1-beta-galactosyltransferase</fullName>
    </submittedName>
</protein>
<dbReference type="PANTHER" id="PTHR48043:SF145">
    <property type="entry name" value="FI06409P-RELATED"/>
    <property type="match status" value="1"/>
</dbReference>
<keyword evidence="4" id="KW-1133">Transmembrane helix</keyword>
<name>A0A2S2PFS7_SCHGA</name>
<dbReference type="GO" id="GO:0008194">
    <property type="term" value="F:UDP-glycosyltransferase activity"/>
    <property type="evidence" value="ECO:0007669"/>
    <property type="project" value="InterPro"/>
</dbReference>
<dbReference type="AlphaFoldDB" id="A0A2S2PFS7"/>
<evidence type="ECO:0000256" key="2">
    <source>
        <dbReference type="ARBA" id="ARBA00022676"/>
    </source>
</evidence>
<proteinExistence type="inferred from homology"/>
<evidence type="ECO:0000256" key="3">
    <source>
        <dbReference type="ARBA" id="ARBA00022679"/>
    </source>
</evidence>
<dbReference type="PANTHER" id="PTHR48043">
    <property type="entry name" value="EG:EG0003.4 PROTEIN-RELATED"/>
    <property type="match status" value="1"/>
</dbReference>
<evidence type="ECO:0000256" key="4">
    <source>
        <dbReference type="SAM" id="Phobius"/>
    </source>
</evidence>
<dbReference type="InterPro" id="IPR050271">
    <property type="entry name" value="UDP-glycosyltransferase"/>
</dbReference>
<keyword evidence="4" id="KW-0812">Transmembrane</keyword>
<dbReference type="SUPFAM" id="SSF53756">
    <property type="entry name" value="UDP-Glycosyltransferase/glycogen phosphorylase"/>
    <property type="match status" value="1"/>
</dbReference>
<sequence>MALSMDLLTVNKIAFFEKINELINDKNYSHNAKIVSKRFKDRQVSPSEMVNYWFDYVLRHNGAYHLNSKALKLTWCQYLLLDIIIVVVTLLIVFSYFTYYILFHWFQNYTKGL</sequence>
<evidence type="ECO:0000256" key="1">
    <source>
        <dbReference type="ARBA" id="ARBA00009995"/>
    </source>
</evidence>
<comment type="similarity">
    <text evidence="1">Belongs to the UDP-glycosyltransferase family.</text>
</comment>
<keyword evidence="4" id="KW-0472">Membrane</keyword>
<evidence type="ECO:0000313" key="5">
    <source>
        <dbReference type="EMBL" id="MBY28293.1"/>
    </source>
</evidence>
<accession>A0A2S2PFS7</accession>